<accession>A0A8S0RDM4</accession>
<name>A0A8S0RDM4_OLEEU</name>
<dbReference type="AlphaFoldDB" id="A0A8S0RDM4"/>
<dbReference type="EMBL" id="CACTIH010002705">
    <property type="protein sequence ID" value="CAA2976997.1"/>
    <property type="molecule type" value="Genomic_DNA"/>
</dbReference>
<proteinExistence type="predicted"/>
<gene>
    <name evidence="1" type="ORF">OLEA9_A084277</name>
</gene>
<evidence type="ECO:0000313" key="1">
    <source>
        <dbReference type="EMBL" id="CAA2976997.1"/>
    </source>
</evidence>
<dbReference type="Proteomes" id="UP000594638">
    <property type="component" value="Unassembled WGS sequence"/>
</dbReference>
<organism evidence="1 2">
    <name type="scientific">Olea europaea subsp. europaea</name>
    <dbReference type="NCBI Taxonomy" id="158383"/>
    <lineage>
        <taxon>Eukaryota</taxon>
        <taxon>Viridiplantae</taxon>
        <taxon>Streptophyta</taxon>
        <taxon>Embryophyta</taxon>
        <taxon>Tracheophyta</taxon>
        <taxon>Spermatophyta</taxon>
        <taxon>Magnoliopsida</taxon>
        <taxon>eudicotyledons</taxon>
        <taxon>Gunneridae</taxon>
        <taxon>Pentapetalae</taxon>
        <taxon>asterids</taxon>
        <taxon>lamiids</taxon>
        <taxon>Lamiales</taxon>
        <taxon>Oleaceae</taxon>
        <taxon>Oleeae</taxon>
        <taxon>Olea</taxon>
    </lineage>
</organism>
<sequence length="121" mass="13701">MYICSLNIVPYQKKVVIEIPPPPNGQNSIGQGGVIEMLLNHLLCGRRVQPSMRIRIKAKKIVVSISGFHSLMAVHTSGEYQRRYGVESWKIEYQYLKKKIGAASKEFRSNHTSSVIPQSFI</sequence>
<keyword evidence="2" id="KW-1185">Reference proteome</keyword>
<dbReference type="Gramene" id="OE9A084277T1">
    <property type="protein sequence ID" value="OE9A084277C1"/>
    <property type="gene ID" value="OE9A084277"/>
</dbReference>
<evidence type="ECO:0000313" key="2">
    <source>
        <dbReference type="Proteomes" id="UP000594638"/>
    </source>
</evidence>
<protein>
    <submittedName>
        <fullName evidence="1">Uncharacterized protein</fullName>
    </submittedName>
</protein>
<comment type="caution">
    <text evidence="1">The sequence shown here is derived from an EMBL/GenBank/DDBJ whole genome shotgun (WGS) entry which is preliminary data.</text>
</comment>
<reference evidence="1 2" key="1">
    <citation type="submission" date="2019-12" db="EMBL/GenBank/DDBJ databases">
        <authorList>
            <person name="Alioto T."/>
            <person name="Alioto T."/>
            <person name="Gomez Garrido J."/>
        </authorList>
    </citation>
    <scope>NUCLEOTIDE SEQUENCE [LARGE SCALE GENOMIC DNA]</scope>
</reference>